<dbReference type="InterPro" id="IPR000757">
    <property type="entry name" value="Beta-glucanase-like"/>
</dbReference>
<dbReference type="PANTHER" id="PTHR10963">
    <property type="entry name" value="GLYCOSYL HYDROLASE-RELATED"/>
    <property type="match status" value="1"/>
</dbReference>
<evidence type="ECO:0000313" key="3">
    <source>
        <dbReference type="EMBL" id="KAF6791042.1"/>
    </source>
</evidence>
<comment type="caution">
    <text evidence="3">The sequence shown here is derived from an EMBL/GenBank/DDBJ whole genome shotgun (WGS) entry which is preliminary data.</text>
</comment>
<keyword evidence="4" id="KW-1185">Reference proteome</keyword>
<dbReference type="AlphaFoldDB" id="A0A8H6IPW1"/>
<protein>
    <submittedName>
        <fullName evidence="3">Carbohydrate binding family 6</fullName>
    </submittedName>
</protein>
<dbReference type="PANTHER" id="PTHR10963:SF60">
    <property type="entry name" value="GRAM-NEGATIVE BACTERIA-BINDING PROTEIN 1-RELATED"/>
    <property type="match status" value="1"/>
</dbReference>
<dbReference type="CDD" id="cd02182">
    <property type="entry name" value="GH16_Strep_laminarinase_like"/>
    <property type="match status" value="1"/>
</dbReference>
<dbReference type="SUPFAM" id="SSF49899">
    <property type="entry name" value="Concanavalin A-like lectins/glucanases"/>
    <property type="match status" value="1"/>
</dbReference>
<dbReference type="GO" id="GO:0005975">
    <property type="term" value="P:carbohydrate metabolic process"/>
    <property type="evidence" value="ECO:0007669"/>
    <property type="project" value="InterPro"/>
</dbReference>
<dbReference type="InterPro" id="IPR050546">
    <property type="entry name" value="Glycosyl_Hydrlase_16"/>
</dbReference>
<evidence type="ECO:0000259" key="2">
    <source>
        <dbReference type="PROSITE" id="PS51762"/>
    </source>
</evidence>
<evidence type="ECO:0000256" key="1">
    <source>
        <dbReference type="SAM" id="SignalP"/>
    </source>
</evidence>
<dbReference type="InterPro" id="IPR013320">
    <property type="entry name" value="ConA-like_dom_sf"/>
</dbReference>
<feature type="signal peptide" evidence="1">
    <location>
        <begin position="1"/>
        <end position="20"/>
    </location>
</feature>
<feature type="domain" description="GH16" evidence="2">
    <location>
        <begin position="16"/>
        <end position="300"/>
    </location>
</feature>
<dbReference type="Gene3D" id="2.60.120.200">
    <property type="match status" value="1"/>
</dbReference>
<reference evidence="3 4" key="1">
    <citation type="journal article" date="2020" name="Phytopathology">
        <title>Genome Sequence Resources of Colletotrichum truncatum, C. plurivorum, C. musicola, and C. sojae: Four Species Pathogenic to Soybean (Glycine max).</title>
        <authorList>
            <person name="Rogerio F."/>
            <person name="Boufleur T.R."/>
            <person name="Ciampi-Guillardi M."/>
            <person name="Sukno S.A."/>
            <person name="Thon M.R."/>
            <person name="Massola Junior N.S."/>
            <person name="Baroncelli R."/>
        </authorList>
    </citation>
    <scope>NUCLEOTIDE SEQUENCE [LARGE SCALE GENOMIC DNA]</scope>
    <source>
        <strain evidence="3 4">LFN0009</strain>
    </source>
</reference>
<evidence type="ECO:0000313" key="4">
    <source>
        <dbReference type="Proteomes" id="UP000652219"/>
    </source>
</evidence>
<sequence length="300" mass="33126">MKGLVRSSAALLSALPLLQATGVPQIPGYEVTWSDDFASQRHSRPDPEKWIIDTGTGYPGGPPAWGTWEIQTYTDSPRNIRVSEDGNLQITALRDVQGGWTSSRIETQRGDFMAQPGGKMRIQARLKIPDLGGEAHSLGYWSAFWSLGSEFRGNYWNWPGVGEFDIMENVNTLDRVWGVLHCDKNPGGECDETNGLGDYRSCPGSPCPGNFHTYAIEVDRSTTPEKLTWLVDDIAYHEIPEWWLSESVWQQTVHVPHFVLLNLAIGGGFPDGVAGFETPTNATLSGGTYEAEYVAVYNSV</sequence>
<dbReference type="GO" id="GO:0004553">
    <property type="term" value="F:hydrolase activity, hydrolyzing O-glycosyl compounds"/>
    <property type="evidence" value="ECO:0007669"/>
    <property type="project" value="InterPro"/>
</dbReference>
<dbReference type="EMBL" id="WIGN01000487">
    <property type="protein sequence ID" value="KAF6791042.1"/>
    <property type="molecule type" value="Genomic_DNA"/>
</dbReference>
<gene>
    <name evidence="3" type="ORF">CSOJ01_14440</name>
</gene>
<keyword evidence="1" id="KW-0732">Signal</keyword>
<accession>A0A8H6IPW1</accession>
<name>A0A8H6IPW1_9PEZI</name>
<organism evidence="3 4">
    <name type="scientific">Colletotrichum sojae</name>
    <dbReference type="NCBI Taxonomy" id="2175907"/>
    <lineage>
        <taxon>Eukaryota</taxon>
        <taxon>Fungi</taxon>
        <taxon>Dikarya</taxon>
        <taxon>Ascomycota</taxon>
        <taxon>Pezizomycotina</taxon>
        <taxon>Sordariomycetes</taxon>
        <taxon>Hypocreomycetidae</taxon>
        <taxon>Glomerellales</taxon>
        <taxon>Glomerellaceae</taxon>
        <taxon>Colletotrichum</taxon>
        <taxon>Colletotrichum orchidearum species complex</taxon>
    </lineage>
</organism>
<dbReference type="PROSITE" id="PS51762">
    <property type="entry name" value="GH16_2"/>
    <property type="match status" value="1"/>
</dbReference>
<dbReference type="Proteomes" id="UP000652219">
    <property type="component" value="Unassembled WGS sequence"/>
</dbReference>
<proteinExistence type="predicted"/>
<feature type="chain" id="PRO_5034303372" evidence="1">
    <location>
        <begin position="21"/>
        <end position="300"/>
    </location>
</feature>